<dbReference type="SMART" id="SM00164">
    <property type="entry name" value="TBC"/>
    <property type="match status" value="1"/>
</dbReference>
<name>A0A9P5YIY0_9AGAR</name>
<feature type="compositionally biased region" description="Polar residues" evidence="3">
    <location>
        <begin position="87"/>
        <end position="107"/>
    </location>
</feature>
<protein>
    <recommendedName>
        <fullName evidence="8">Rab-GAP TBC domain-containing protein</fullName>
    </recommendedName>
</protein>
<dbReference type="CDD" id="cd00174">
    <property type="entry name" value="SH3"/>
    <property type="match status" value="1"/>
</dbReference>
<feature type="compositionally biased region" description="Low complexity" evidence="3">
    <location>
        <begin position="292"/>
        <end position="330"/>
    </location>
</feature>
<feature type="compositionally biased region" description="Polar residues" evidence="3">
    <location>
        <begin position="573"/>
        <end position="585"/>
    </location>
</feature>
<feature type="region of interest" description="Disordered" evidence="3">
    <location>
        <begin position="1131"/>
        <end position="1209"/>
    </location>
</feature>
<evidence type="ECO:0000256" key="3">
    <source>
        <dbReference type="SAM" id="MobiDB-lite"/>
    </source>
</evidence>
<feature type="compositionally biased region" description="Pro residues" evidence="3">
    <location>
        <begin position="900"/>
        <end position="910"/>
    </location>
</feature>
<feature type="region of interest" description="Disordered" evidence="3">
    <location>
        <begin position="641"/>
        <end position="711"/>
    </location>
</feature>
<feature type="region of interest" description="Disordered" evidence="3">
    <location>
        <begin position="559"/>
        <end position="625"/>
    </location>
</feature>
<feature type="compositionally biased region" description="Pro residues" evidence="3">
    <location>
        <begin position="1155"/>
        <end position="1165"/>
    </location>
</feature>
<dbReference type="GO" id="GO:0005096">
    <property type="term" value="F:GTPase activator activity"/>
    <property type="evidence" value="ECO:0007669"/>
    <property type="project" value="TreeGrafter"/>
</dbReference>
<dbReference type="Gene3D" id="1.10.8.270">
    <property type="entry name" value="putative rabgap domain of human tbc1 domain family member 14 like domains"/>
    <property type="match status" value="1"/>
</dbReference>
<dbReference type="InterPro" id="IPR001452">
    <property type="entry name" value="SH3_domain"/>
</dbReference>
<feature type="compositionally biased region" description="Low complexity" evidence="3">
    <location>
        <begin position="1676"/>
        <end position="1691"/>
    </location>
</feature>
<feature type="compositionally biased region" description="Low complexity" evidence="3">
    <location>
        <begin position="1544"/>
        <end position="1554"/>
    </location>
</feature>
<dbReference type="PANTHER" id="PTHR47219:SF9">
    <property type="entry name" value="GTPASE ACTIVATING PROTEIN AND CENTROSOME-ASSOCIATED, ISOFORM B"/>
    <property type="match status" value="1"/>
</dbReference>
<feature type="compositionally biased region" description="Low complexity" evidence="3">
    <location>
        <begin position="1508"/>
        <end position="1523"/>
    </location>
</feature>
<dbReference type="Pfam" id="PF07653">
    <property type="entry name" value="SH3_2"/>
    <property type="match status" value="1"/>
</dbReference>
<feature type="compositionally biased region" description="Low complexity" evidence="3">
    <location>
        <begin position="1372"/>
        <end position="1395"/>
    </location>
</feature>
<feature type="compositionally biased region" description="Basic and acidic residues" evidence="3">
    <location>
        <begin position="154"/>
        <end position="167"/>
    </location>
</feature>
<evidence type="ECO:0000313" key="6">
    <source>
        <dbReference type="EMBL" id="KAF9470703.1"/>
    </source>
</evidence>
<keyword evidence="7" id="KW-1185">Reference proteome</keyword>
<gene>
    <name evidence="6" type="ORF">BDN70DRAFT_659976</name>
</gene>
<feature type="region of interest" description="Disordered" evidence="3">
    <location>
        <begin position="242"/>
        <end position="414"/>
    </location>
</feature>
<feature type="region of interest" description="Disordered" evidence="3">
    <location>
        <begin position="1309"/>
        <end position="1339"/>
    </location>
</feature>
<dbReference type="PROSITE" id="PS50002">
    <property type="entry name" value="SH3"/>
    <property type="match status" value="1"/>
</dbReference>
<feature type="compositionally biased region" description="Low complexity" evidence="3">
    <location>
        <begin position="1436"/>
        <end position="1447"/>
    </location>
</feature>
<evidence type="ECO:0000313" key="7">
    <source>
        <dbReference type="Proteomes" id="UP000807469"/>
    </source>
</evidence>
<feature type="compositionally biased region" description="Polar residues" evidence="3">
    <location>
        <begin position="1472"/>
        <end position="1487"/>
    </location>
</feature>
<feature type="compositionally biased region" description="Polar residues" evidence="3">
    <location>
        <begin position="180"/>
        <end position="192"/>
    </location>
</feature>
<keyword evidence="1 2" id="KW-0728">SH3 domain</keyword>
<organism evidence="6 7">
    <name type="scientific">Pholiota conissans</name>
    <dbReference type="NCBI Taxonomy" id="109636"/>
    <lineage>
        <taxon>Eukaryota</taxon>
        <taxon>Fungi</taxon>
        <taxon>Dikarya</taxon>
        <taxon>Basidiomycota</taxon>
        <taxon>Agaricomycotina</taxon>
        <taxon>Agaricomycetes</taxon>
        <taxon>Agaricomycetidae</taxon>
        <taxon>Agaricales</taxon>
        <taxon>Agaricineae</taxon>
        <taxon>Strophariaceae</taxon>
        <taxon>Pholiota</taxon>
    </lineage>
</organism>
<feature type="compositionally biased region" description="Low complexity" evidence="3">
    <location>
        <begin position="695"/>
        <end position="711"/>
    </location>
</feature>
<dbReference type="SUPFAM" id="SSF50044">
    <property type="entry name" value="SH3-domain"/>
    <property type="match status" value="1"/>
</dbReference>
<reference evidence="6" key="1">
    <citation type="submission" date="2020-11" db="EMBL/GenBank/DDBJ databases">
        <authorList>
            <consortium name="DOE Joint Genome Institute"/>
            <person name="Ahrendt S."/>
            <person name="Riley R."/>
            <person name="Andreopoulos W."/>
            <person name="Labutti K."/>
            <person name="Pangilinan J."/>
            <person name="Ruiz-Duenas F.J."/>
            <person name="Barrasa J.M."/>
            <person name="Sanchez-Garcia M."/>
            <person name="Camarero S."/>
            <person name="Miyauchi S."/>
            <person name="Serrano A."/>
            <person name="Linde D."/>
            <person name="Babiker R."/>
            <person name="Drula E."/>
            <person name="Ayuso-Fernandez I."/>
            <person name="Pacheco R."/>
            <person name="Padilla G."/>
            <person name="Ferreira P."/>
            <person name="Barriuso J."/>
            <person name="Kellner H."/>
            <person name="Castanera R."/>
            <person name="Alfaro M."/>
            <person name="Ramirez L."/>
            <person name="Pisabarro A.G."/>
            <person name="Kuo A."/>
            <person name="Tritt A."/>
            <person name="Lipzen A."/>
            <person name="He G."/>
            <person name="Yan M."/>
            <person name="Ng V."/>
            <person name="Cullen D."/>
            <person name="Martin F."/>
            <person name="Rosso M.-N."/>
            <person name="Henrissat B."/>
            <person name="Hibbett D."/>
            <person name="Martinez A.T."/>
            <person name="Grigoriev I.V."/>
        </authorList>
    </citation>
    <scope>NUCLEOTIDE SEQUENCE</scope>
    <source>
        <strain evidence="6">CIRM-BRFM 674</strain>
    </source>
</reference>
<feature type="region of interest" description="Disordered" evidence="3">
    <location>
        <begin position="82"/>
        <end position="201"/>
    </location>
</feature>
<dbReference type="InterPro" id="IPR035969">
    <property type="entry name" value="Rab-GAP_TBC_sf"/>
</dbReference>
<dbReference type="InterPro" id="IPR000195">
    <property type="entry name" value="Rab-GAP-TBC_dom"/>
</dbReference>
<feature type="region of interest" description="Disordered" evidence="3">
    <location>
        <begin position="949"/>
        <end position="975"/>
    </location>
</feature>
<feature type="region of interest" description="Disordered" evidence="3">
    <location>
        <begin position="1366"/>
        <end position="1695"/>
    </location>
</feature>
<feature type="compositionally biased region" description="Polar residues" evidence="3">
    <location>
        <begin position="1594"/>
        <end position="1614"/>
    </location>
</feature>
<feature type="compositionally biased region" description="Low complexity" evidence="3">
    <location>
        <begin position="1136"/>
        <end position="1154"/>
    </location>
</feature>
<evidence type="ECO:0000259" key="5">
    <source>
        <dbReference type="PROSITE" id="PS50086"/>
    </source>
</evidence>
<feature type="compositionally biased region" description="Acidic residues" evidence="3">
    <location>
        <begin position="561"/>
        <end position="570"/>
    </location>
</feature>
<feature type="region of interest" description="Disordered" evidence="3">
    <location>
        <begin position="1763"/>
        <end position="1820"/>
    </location>
</feature>
<feature type="compositionally biased region" description="Low complexity" evidence="3">
    <location>
        <begin position="108"/>
        <end position="125"/>
    </location>
</feature>
<feature type="compositionally biased region" description="Polar residues" evidence="3">
    <location>
        <begin position="951"/>
        <end position="964"/>
    </location>
</feature>
<feature type="compositionally biased region" description="Basic and acidic residues" evidence="3">
    <location>
        <begin position="1054"/>
        <end position="1070"/>
    </location>
</feature>
<dbReference type="SMART" id="SM00326">
    <property type="entry name" value="SH3"/>
    <property type="match status" value="1"/>
</dbReference>
<feature type="compositionally biased region" description="Polar residues" evidence="3">
    <location>
        <begin position="1041"/>
        <end position="1050"/>
    </location>
</feature>
<feature type="region of interest" description="Disordered" evidence="3">
    <location>
        <begin position="1039"/>
        <end position="1089"/>
    </location>
</feature>
<dbReference type="Proteomes" id="UP000807469">
    <property type="component" value="Unassembled WGS sequence"/>
</dbReference>
<feature type="domain" description="SH3" evidence="4">
    <location>
        <begin position="18"/>
        <end position="79"/>
    </location>
</feature>
<dbReference type="EMBL" id="MU155874">
    <property type="protein sequence ID" value="KAF9470703.1"/>
    <property type="molecule type" value="Genomic_DNA"/>
</dbReference>
<feature type="compositionally biased region" description="Polar residues" evidence="3">
    <location>
        <begin position="833"/>
        <end position="851"/>
    </location>
</feature>
<dbReference type="InterPro" id="IPR050302">
    <property type="entry name" value="Rab_GAP_TBC_domain"/>
</dbReference>
<feature type="compositionally biased region" description="Basic and acidic residues" evidence="3">
    <location>
        <begin position="1454"/>
        <end position="1468"/>
    </location>
</feature>
<feature type="compositionally biased region" description="Low complexity" evidence="3">
    <location>
        <begin position="660"/>
        <end position="670"/>
    </location>
</feature>
<evidence type="ECO:0000256" key="1">
    <source>
        <dbReference type="ARBA" id="ARBA00022443"/>
    </source>
</evidence>
<feature type="compositionally biased region" description="Polar residues" evidence="3">
    <location>
        <begin position="1642"/>
        <end position="1657"/>
    </location>
</feature>
<feature type="region of interest" description="Disordered" evidence="3">
    <location>
        <begin position="802"/>
        <end position="851"/>
    </location>
</feature>
<accession>A0A9P5YIY0</accession>
<feature type="compositionally biased region" description="Low complexity" evidence="3">
    <location>
        <begin position="449"/>
        <end position="487"/>
    </location>
</feature>
<evidence type="ECO:0000259" key="4">
    <source>
        <dbReference type="PROSITE" id="PS50002"/>
    </source>
</evidence>
<dbReference type="Pfam" id="PF00566">
    <property type="entry name" value="RabGAP-TBC"/>
    <property type="match status" value="1"/>
</dbReference>
<feature type="compositionally biased region" description="Low complexity" evidence="3">
    <location>
        <begin position="132"/>
        <end position="153"/>
    </location>
</feature>
<proteinExistence type="predicted"/>
<feature type="compositionally biased region" description="Polar residues" evidence="3">
    <location>
        <begin position="357"/>
        <end position="374"/>
    </location>
</feature>
<feature type="region of interest" description="Disordered" evidence="3">
    <location>
        <begin position="879"/>
        <end position="918"/>
    </location>
</feature>
<dbReference type="Gene3D" id="1.10.472.80">
    <property type="entry name" value="Ypt/Rab-GAP domain of gyp1p, domain 3"/>
    <property type="match status" value="1"/>
</dbReference>
<sequence length="2134" mass="224433">MGLEAAELARWTRFAGKGGIGKCIATCDCVAESADDLMFLKDDEITVLLQLPDREGFYLGYCEGVVGRFSGQDVRFTSKLKKPVMTKRSSSMGTVSSTAKSPSPTVLTNATSPSPTPHTSISYHPQHGVTHRTSSTPSPSTFRSVSVSSLSSRTRAESLERAGDRRGSGGMGMGPRHQASPLSASRSLGSPDNDQEQSREGSPALNAFATLHEVAVAEAAASGIGGQTRYGSIGSRKEYQYTATPLGTPSPREVQFARADSSSERRGSRTSTRANSPRQEDDDRLPGFTERSPTQGSSSSQPLSTSTSTSSASFTFTTASSSSSPQTSPSSSPPRPLYTQPHSIQQHRYTAHAPSPLTLNPDQYSGSSGGSNFTPPLRITKRSPVPGSNLGFAVNSNPIQQISPPPTSALPLVPGSPPANAGAYSANASISTSQTLSAPIYPQGLSPSTSAFSPLSSPSVYSSPPHSAVPTLPSSSSSPSHTATFAHRLGLNSAQGSPASQVPEAEFTGGTVGSSPAILSHEDQDRSVDEQGLNRTASQRQAAAGVSIGLSLLEGLIGSYSDDESDEDDEPRSQYSDQGNNTMTRNIRDNRISTVSRDSVNESEEGTVEGLGYARSEESHTMHRPRQATYASLAQHDQVENAPREPLPPTTQNHDPQLLSPATSPTSPSFPIRPSQSASRERRPSLAPSASSVQSGRSGASASTATSARTTSWEGAGDIYDDYRYSRASMRPPDAMSIRSVGGAGERRPSFDSVGSSGGYFMGMSMRRERVDSGASSFGGTRLGGLAEDVERDEHTGYNLVHERDADQGINDDTTGSDSAKDIPPSLADVHTQRLSQAHQRTSSVDSDASVYTQNSRLSTLSRDLALGGVLASLAAPDQSQDKDQAEGGHQESSSHAQLRPPPITLPSPNEPLLHTTWGSAVSSPGMSPFGIAAYTPVAGVMEVEGHGSYNPGSVPSQNLSGNGLQEDEDGALKSPTTTAGFASAMRMRLEEDRLARAAKIHHDGENATRSSLYQEGGLGSRIVIEDEDELPSRVVDDTYDSQANTTDSIYQDGDSKDGFASVESHDTDSTAHNLGARANSRITSSPSPEPEIFGGLGLGGNLAPLVVVNNAPSPSLFDSASDDGRVNLAAGGAKASTTPSPDPPTTLAASPAPSSSPSPAPSPSPSHLRPSLADLREPTGAPLPGTNQRRSLFLPHPNAPKSPAGLVSPGPMYIAAQQQAPPGWPNMRQGPPGPGGPMQPMPYGPQFGAPRPGVLQVIRMALSRPPPPMGVARAPNQIRGPTIYGRTEADLGAAVGPVPIMFSIEPPPPGTVTGPALAPVGQGKGPQIGAPPTSPPRVQMMVKGGAPKSQIGQESQSIMRTISMGSGATVPSNSGNTSNSSLLPSNSSPPINEPGKPASNTPSSTLAVPGANSSAGPIPRANFFPKAGGLRPRSRSFSGFNSTSSSVPVPLQRSREDAEISAKDVHHSLTARASSGSLFSTTQNKPGTIPLRPSPLSLSHLGGGGLKPSPTSPLLKSPSSPLAQSTFVPTSEPAPPSQSPEISLSTPSTTTKLGGSGGSSSDAANIKPTAQLREIPSRSTLNESLLRSPPNPRSNSLISSGRTPSLQGNPGITSSLLSSNSARPSSPHSMMDLGAGEPRAQMSSPPVVTRQNSLRSKLSLPNLRRKQSRQDDDSSTNASSGAVGSSGLSTIASPTSPIGTGLSLLHDPEMLQVKDMEFELVRPNLAHHFTQAARTSEDSNVLGRDGSLDLRQESSSFLRAESPAFSISSGGGGSTLLSGQRSPTTEGGWSQTVMATSVSPPPGGSRAPTDSESSMDAHRQRELKWMSLMSANPASSARKSKKVRKLVVEGVPSSVRYLVWSYLTDGKARCVPGVYSQLCARGKVGVVGRIEEDIKRGFGDVDAEQEQLYSHLRGTQGPVGTLLSAYLNMVPDVQYSMGLTLIVGQLLILAPEEDAFWTFVSVMDTHIRPYFSSTTTQMEVDAALFSRALENNDQQLAKKVFVDMGILPTAICQPWFSTLFVGTLPPEYLNRVWDLFLFEGVPFLIRVGLALMQCCRRRILESTSDEAVFHVLRHPPPSFLPPTPDAFLGLAFNVKHKDDDMRKQRVKMEAQIKRQTQVPRTASTSGMISYPRT</sequence>
<dbReference type="PANTHER" id="PTHR47219">
    <property type="entry name" value="RAB GTPASE-ACTIVATING PROTEIN 1-LIKE"/>
    <property type="match status" value="1"/>
</dbReference>
<feature type="compositionally biased region" description="Low complexity" evidence="3">
    <location>
        <begin position="1615"/>
        <end position="1630"/>
    </location>
</feature>
<dbReference type="InterPro" id="IPR036028">
    <property type="entry name" value="SH3-like_dom_sf"/>
</dbReference>
<feature type="compositionally biased region" description="Basic and acidic residues" evidence="3">
    <location>
        <begin position="880"/>
        <end position="890"/>
    </location>
</feature>
<feature type="domain" description="Rab-GAP TBC" evidence="5">
    <location>
        <begin position="1851"/>
        <end position="2041"/>
    </location>
</feature>
<dbReference type="SUPFAM" id="SSF47923">
    <property type="entry name" value="Ypt/Rab-GAP domain of gyp1p"/>
    <property type="match status" value="2"/>
</dbReference>
<feature type="region of interest" description="Disordered" evidence="3">
    <location>
        <begin position="449"/>
        <end position="542"/>
    </location>
</feature>
<evidence type="ECO:0000256" key="2">
    <source>
        <dbReference type="PROSITE-ProRule" id="PRU00192"/>
    </source>
</evidence>
<feature type="compositionally biased region" description="Polar residues" evidence="3">
    <location>
        <begin position="1399"/>
        <end position="1416"/>
    </location>
</feature>
<dbReference type="GO" id="GO:0031267">
    <property type="term" value="F:small GTPase binding"/>
    <property type="evidence" value="ECO:0007669"/>
    <property type="project" value="TreeGrafter"/>
</dbReference>
<dbReference type="OrthoDB" id="159449at2759"/>
<feature type="region of interest" description="Disordered" evidence="3">
    <location>
        <begin position="2114"/>
        <end position="2134"/>
    </location>
</feature>
<dbReference type="PROSITE" id="PS50086">
    <property type="entry name" value="TBC_RABGAP"/>
    <property type="match status" value="1"/>
</dbReference>
<feature type="compositionally biased region" description="Polar residues" evidence="3">
    <location>
        <begin position="1781"/>
        <end position="1799"/>
    </location>
</feature>
<feature type="compositionally biased region" description="Basic and acidic residues" evidence="3">
    <location>
        <begin position="520"/>
        <end position="529"/>
    </location>
</feature>
<comment type="caution">
    <text evidence="6">The sequence shown here is derived from an EMBL/GenBank/DDBJ whole genome shotgun (WGS) entry which is preliminary data.</text>
</comment>
<evidence type="ECO:0008006" key="8">
    <source>
        <dbReference type="Google" id="ProtNLM"/>
    </source>
</evidence>